<dbReference type="EMBL" id="CP039907">
    <property type="protein sequence ID" value="QCM00002.1"/>
    <property type="molecule type" value="Genomic_DNA"/>
</dbReference>
<proteinExistence type="predicted"/>
<protein>
    <submittedName>
        <fullName evidence="1">Uncharacterized protein</fullName>
    </submittedName>
</protein>
<dbReference type="RefSeq" id="WP_137084533.1">
    <property type="nucleotide sequence ID" value="NZ_CP039907.1"/>
</dbReference>
<reference evidence="1 2" key="1">
    <citation type="submission" date="2019-04" db="EMBL/GenBank/DDBJ databases">
        <title>Complete genome sequence of Agrobacterium tumefaciens CFBP6624.</title>
        <authorList>
            <person name="Haryono M."/>
            <person name="Lin Y.-C."/>
            <person name="Lai E.-M."/>
            <person name="Kuo C.-H."/>
        </authorList>
    </citation>
    <scope>NUCLEOTIDE SEQUENCE [LARGE SCALE GENOMIC DNA]</scope>
    <source>
        <strain evidence="1 2">CFBP6624</strain>
    </source>
</reference>
<name>A0AAE6EJS3_AGRTU</name>
<organism evidence="1 2">
    <name type="scientific">Agrobacterium tumefaciens</name>
    <dbReference type="NCBI Taxonomy" id="358"/>
    <lineage>
        <taxon>Bacteria</taxon>
        <taxon>Pseudomonadati</taxon>
        <taxon>Pseudomonadota</taxon>
        <taxon>Alphaproteobacteria</taxon>
        <taxon>Hyphomicrobiales</taxon>
        <taxon>Rhizobiaceae</taxon>
        <taxon>Rhizobium/Agrobacterium group</taxon>
        <taxon>Agrobacterium</taxon>
        <taxon>Agrobacterium tumefaciens complex</taxon>
    </lineage>
</organism>
<sequence>MSLDADEISKQISQKAAHIAGNAWNEMRQAATVEFEGLARRIVMLVEGYRNDEITKNMAQGHLANMRYHVIATIAMLTMMTQGTVEKIVNGALTVVRDAINKAAGFALLA</sequence>
<evidence type="ECO:0000313" key="1">
    <source>
        <dbReference type="EMBL" id="QCM00002.1"/>
    </source>
</evidence>
<dbReference type="Proteomes" id="UP000298646">
    <property type="component" value="Chromosome circular"/>
</dbReference>
<gene>
    <name evidence="1" type="ORF">CFBP6624_07545</name>
</gene>
<evidence type="ECO:0000313" key="2">
    <source>
        <dbReference type="Proteomes" id="UP000298646"/>
    </source>
</evidence>
<accession>A0AAE6EJS3</accession>
<dbReference type="AlphaFoldDB" id="A0AAE6EJS3"/>